<evidence type="ECO:0000259" key="2">
    <source>
        <dbReference type="Pfam" id="PF20441"/>
    </source>
</evidence>
<evidence type="ECO:0000313" key="3">
    <source>
        <dbReference type="EMBL" id="MFC5519159.1"/>
    </source>
</evidence>
<dbReference type="EMBL" id="JBHSML010000032">
    <property type="protein sequence ID" value="MFC5519159.1"/>
    <property type="molecule type" value="Genomic_DNA"/>
</dbReference>
<comment type="caution">
    <text evidence="3">The sequence shown here is derived from an EMBL/GenBank/DDBJ whole genome shotgun (WGS) entry which is preliminary data.</text>
</comment>
<dbReference type="InterPro" id="IPR005021">
    <property type="entry name" value="Terminase_largesu-like"/>
</dbReference>
<dbReference type="Pfam" id="PF03354">
    <property type="entry name" value="TerL_ATPase"/>
    <property type="match status" value="1"/>
</dbReference>
<sequence>MAVMARPAWVDDAAGFSFVAREWDKSAAVSGAWFDAVLANRIVEQWPRWFRHTEGRWGGKPFVLTKWQACIVRLLFGWKLADGYRLYRRLLLWIARKNGKSEFLAALGLAFFLVDGEFGGQAYAFASSEAQARIVFEKAKTMVTLSPELMKEITPAADSLFVQSLRAKFVPLSGKAVGKHGLSASVILGDEMHEWRDGELMNTLHQSTSARDQPIELLASTAGLKGRGYGEVIFDESRRIERESRGEGAIADTLVVIFAAEPEDDWTDEQVWYKANPNLGVSPTLRFLREECAKAKDAPRLEADFRRYYLNQWIGTADRWIPLDKWDAGAPDKERWRKIEMEMLGRKRRACFGGLDLSSTSDLTALVWIFPPDGADTRWLILPRLWVPAASIELRARRDRVGYDAWAKSGAIRETEGNSVDYATIRKQVIADAERFDVQNLAVDRLFQGHETAVTLAESGVPVEFFGQGFYSMSPAAKDFERLAISSQLDAGGHPCMRWQVDHVAYKQDDAGNIKPSKVRSSEKIDGVVALIMAIGVAFRPGDGPSVYETRGVLAI</sequence>
<feature type="domain" description="Terminase large subunit-like endonuclease" evidence="2">
    <location>
        <begin position="258"/>
        <end position="538"/>
    </location>
</feature>
<dbReference type="PANTHER" id="PTHR41287">
    <property type="match status" value="1"/>
</dbReference>
<feature type="domain" description="Terminase large subunit-like ATPase" evidence="1">
    <location>
        <begin position="67"/>
        <end position="225"/>
    </location>
</feature>
<dbReference type="RefSeq" id="WP_266346136.1">
    <property type="nucleotide sequence ID" value="NZ_JAPKNH010000013.1"/>
</dbReference>
<organism evidence="3 4">
    <name type="scientific">Kaistia terrae</name>
    <dbReference type="NCBI Taxonomy" id="537017"/>
    <lineage>
        <taxon>Bacteria</taxon>
        <taxon>Pseudomonadati</taxon>
        <taxon>Pseudomonadota</taxon>
        <taxon>Alphaproteobacteria</taxon>
        <taxon>Hyphomicrobiales</taxon>
        <taxon>Kaistiaceae</taxon>
        <taxon>Kaistia</taxon>
    </lineage>
</organism>
<dbReference type="Proteomes" id="UP001596150">
    <property type="component" value="Unassembled WGS sequence"/>
</dbReference>
<dbReference type="InterPro" id="IPR027417">
    <property type="entry name" value="P-loop_NTPase"/>
</dbReference>
<dbReference type="PANTHER" id="PTHR41287:SF1">
    <property type="entry name" value="PROTEIN YMFN"/>
    <property type="match status" value="1"/>
</dbReference>
<evidence type="ECO:0000259" key="1">
    <source>
        <dbReference type="Pfam" id="PF03354"/>
    </source>
</evidence>
<evidence type="ECO:0000313" key="4">
    <source>
        <dbReference type="Proteomes" id="UP001596150"/>
    </source>
</evidence>
<dbReference type="InterPro" id="IPR046462">
    <property type="entry name" value="TerL_nuclease"/>
</dbReference>
<dbReference type="Pfam" id="PF20441">
    <property type="entry name" value="TerL_nuclease"/>
    <property type="match status" value="1"/>
</dbReference>
<reference evidence="4" key="1">
    <citation type="journal article" date="2019" name="Int. J. Syst. Evol. Microbiol.">
        <title>The Global Catalogue of Microorganisms (GCM) 10K type strain sequencing project: providing services to taxonomists for standard genome sequencing and annotation.</title>
        <authorList>
            <consortium name="The Broad Institute Genomics Platform"/>
            <consortium name="The Broad Institute Genome Sequencing Center for Infectious Disease"/>
            <person name="Wu L."/>
            <person name="Ma J."/>
        </authorList>
    </citation>
    <scope>NUCLEOTIDE SEQUENCE [LARGE SCALE GENOMIC DNA]</scope>
    <source>
        <strain evidence="4">KACC 12633</strain>
    </source>
</reference>
<protein>
    <submittedName>
        <fullName evidence="3">Terminase large subunit</fullName>
    </submittedName>
</protein>
<name>A0ABW0Q911_9HYPH</name>
<dbReference type="Gene3D" id="3.40.50.300">
    <property type="entry name" value="P-loop containing nucleotide triphosphate hydrolases"/>
    <property type="match status" value="1"/>
</dbReference>
<gene>
    <name evidence="3" type="ORF">ACFPP9_25565</name>
</gene>
<accession>A0ABW0Q911</accession>
<dbReference type="InterPro" id="IPR046461">
    <property type="entry name" value="TerL_ATPase"/>
</dbReference>
<keyword evidence="4" id="KW-1185">Reference proteome</keyword>
<proteinExistence type="predicted"/>